<evidence type="ECO:0000256" key="7">
    <source>
        <dbReference type="ARBA" id="ARBA00022833"/>
    </source>
</evidence>
<dbReference type="SUPFAM" id="SSF48371">
    <property type="entry name" value="ARM repeat"/>
    <property type="match status" value="1"/>
</dbReference>
<evidence type="ECO:0000256" key="11">
    <source>
        <dbReference type="ARBA" id="ARBA00070858"/>
    </source>
</evidence>
<protein>
    <recommendedName>
        <fullName evidence="11">Auxin transport protein BIG</fullName>
    </recommendedName>
</protein>
<evidence type="ECO:0000256" key="12">
    <source>
        <dbReference type="PROSITE-ProRule" id="PRU00228"/>
    </source>
</evidence>
<evidence type="ECO:0000313" key="19">
    <source>
        <dbReference type="Proteomes" id="UP000623129"/>
    </source>
</evidence>
<dbReference type="InterPro" id="IPR045189">
    <property type="entry name" value="UBR4-like"/>
</dbReference>
<reference evidence="18" key="1">
    <citation type="submission" date="2020-01" db="EMBL/GenBank/DDBJ databases">
        <title>Genome sequence of Kobresia littledalei, the first chromosome-level genome in the family Cyperaceae.</title>
        <authorList>
            <person name="Qu G."/>
        </authorList>
    </citation>
    <scope>NUCLEOTIDE SEQUENCE</scope>
    <source>
        <strain evidence="18">C.B.Clarke</strain>
        <tissue evidence="18">Leaf</tissue>
    </source>
</reference>
<sequence length="5057" mass="558981">MAEIARLFEILLDERRIRADDLRSASARLGLERLLVILQSGISTEDGRAGFESWTGDQVDSLVIAVRAVVLAALSSPVELVEPLVIAIIGKALEFCMQLLEKSSYNGDDFSLQDRAVQFLDISLGNGSLELLDIHDMKPISLVVERLSSIPITSSASDLANICYLSELNCLKENKTSSTSLLSTLSSEFSQPIFTSNQPTLNASSNLITSAARHLALIHLMYAARLLSLCKYLLQPPVFSEKPEETNIVPRLSHCLKLLKLLKALAVEFPPESGDTELLHLVASFVDSVPAVLKLIIDFGTVDSALYGDVLSSVLLKTVDEFFQFVRVAFQAGDVYCTIEACLVASMLEILSVKSLQHERLSPSLRAPLVCSPRIVQYLLKFISAGWWVSRSEGAETICDLGTVSDAPSCLVRSEKVSLLGKRTYEECRRLVFPPSEQWLDDLIHLVLFLHSLAVKSVALTDKPRIACSKTSAVSDTESVVSHDDEAIFGDLFAEASRPAGASDASEKPVPGTGTGDNTIVSCSPVQVVAELVSFLKTYIFLPGWDRKVHEDACLKVSSEHINQLLSLLSCQNSSCAERILEPSQSSLNELCFDLLHALMVCREIPLSLKEHLVHQVLLVENGAFVYNHYTLALVAHCLVSGDDLGASTNFRFGLFAGYLDFLLGKVNNAILTESNDLAVALPCAFHLEMLLMAFHLSSQADKEALVGQVFSTLKRMAATPPPAIGLSVWGLLVSRVFLLLRHMLLYPSSCPIWLFTRFRSKVREIPIRPEGSSSYMHDHLPSLVASVLVAMFGDTIRESPVTSSLLPRLIDVAPLHAAFCPDGLQLQNLGLDLPDMIGTVSTILGFWKGQRAESPDLFIVERYLFMLFWNTLLAIEPGTKHAFEGLDADKLNFSDISVFLSFSLSLARDSGASSGEQIPPLAIVSALNHMHAEILLNSAQVDNWDFLRRSSGLSLLLSVVNAGLDSFSRPDLLAAGSFYDFGESMVKYLDEKQAGDFVHDLACILETYLRITQHAFLSFLDQASSPSGDQFCPVLLLKHTSFDKLKQDLLLGMVGFDLSRLETIYGLLHKLDGISTKLGPGKIGAYSLSGCLFHGFPVYPDSCNGTLVSCILVIKEVIGAIDGILKVMGEKKEFELEASVTCRVLRLVMAVKSDRIFGSLSQKCDAVFNSLISDRKHLEGYMSLFVLKQLEEFLTRVTSEKGLGCEIREMLISKVADSIEVLRKDSSKIQVFKFYLGCDDSRLQEADSLFGYCRADLLALFIALDECESEAVNLKVIGLLVDVLAGGVCSTLKEKLRKRFLDMDTGLLSHWLKARLLGTGTVAVSVRDLTVDFLMHLISPLTETGAPELQTHLGESMLVLLDTAFLQRDLQTAEPYFSFLVKLLSCESGSMKLLLESTLKLMVKMVEKEGLLAGLKFLFMFFEAVIGQSAGPNKAILRKVSSKISSTSSVASGCMLSTKQLSSSSKNTDNLPLASGSVLLKQVDITSSGEEDEDDGTTDGELASVDRDHEEEDMNSERVLASKVCTFTSSGSNFMEQHWYFCYTCDLTVSKGCCSVCARVCHRGHRVVYSRSSRFFCDCGAGGVRGSSCQCLKPRKFTGHGGSTALAAGNATGFQTFVPYQDEVDPVADSCSDLDDEVTCDAADCSFKLSVPKELQDELPGILHELGVESQIVKICNKLLPGVTSRREDNHLKDKRVILGAEKRVNYTTDLFQLKKAFKSGSLDLKIKADYPNSRELKLHLSSGSLAKSLLSISVRGKLAVGEGDKVAIFDIGQLIGQPTVTPVTADKTNVKPLSKNMVRFEIVHLMFNPLVESYLAVAGFEECQVLTVNSRGEVTDRLAIELALMDGAYVRKVEWVPGSQVQLMVASNKFVKIYDLSQDNISPVHYFTLENDLIVDAALLPASMGKIVLLVLSEAGVLYKFEVSMEGDVGARTLTDVIPVEGKGIQSRGVSLYFSSTYRLLLLAYQDGTTLLGRLDPDSKILSEVSYVNEELDGKVKPVELHHWRELIAGTGIFSCQLGFKSNVILTVVLGPHELTAQNMKHSMGSNSATMVGVAAYKPLSKDKTNCLILYDDGSLHIFSYNDTSVDNTGRGGTTVEQKKKLGPSILSNKAYAGANPEFPLDFFEKTVCITGDVKLSSDAYKGGDSESIKQRLASEDGYLEGPTSSGFKVTVSNPNPDIVMVGCRIHVGNTSVSHIPSEVSLFHRTIKFDEGIRSWYDIPFTAAESLLADEEFTIAVGPTHDRLSTSRLDCLEIYGRAKDDFGWKEKMDEVLNLEACARTGAQSGKRHLTTGASSTQEQVLADALKMLARVYFLCGPHLNDVDLMEVRKLRCGGLLEIVFQSDHEPLLQFSACRVLQAIFPKRETYYQVKDSLRLLGVIKSFPLISSRIGVGGAASSWVIKEFIAQIQAVSKIALSRKSNMAAFLQTNGSEVVDGLMEIFWGILNLERPDTQTINSLVVPCVDLIYSYAECLASIAEDESTILAVAPAVALLKKLLFAPYEAVQTSSSLAISSRLLQVPFPKQTMITPTDDMSESRVQPAPSDAAGSTANTNILIEEDPSTSSVQYCCDGCSTVPIVRRRWHCTVCPDFDLCETCYEVLDTDQLPPPHSREHAMTAIPIELDSMGGDGTEIHFALDELTDPGSVRGLATTDPTERGARDSSLTPAAPSSIHLLEMNDAAELANQRVVSISASKRAVNSLLLRGLIEELNGWMEVTSGLRAIPIMQLFYRLSSAVGGPFMDGVKTEYLDLEKFVRWLLNEINLSRPFPARARSPFGEVAILVFMFFTLMFRNWHQPSGSGSDSSGSQPKPDSQDKGFIQVSAFSSAPSSDELEKEEFTSQLVRACSHLRNQEFLNYLLDILQQLVQVFKSSSGSAENGSGPGPGCGSLLTVRRELPAGNFSPFFSDSYAKSHPKDLFADYHKLLLENTFRLVYSMVRPEKHDKSTEKDNKANRVSISAGSKDLKLEGYQDVLCNYISNPNTTFVRRYARRLFLHICGSKTHYYSIRDAWQYSQEVKKLYKIINKSGGFKNPVPYERSVKLIKCLTTLCEVAASRPKNWQKYCLKHPDILPFLTNSVFYFGEESIVQSLKLLNLAFYTGKELNHTNQKLDCGMVDVPSAGKSDSKKKKKGEEGGEGSSTDKSCVDMEHALDMFIVKDGALLRQFVDTFLLEWSSASVRNEAKCVLYGVWHHARGPFKETILKALLHKVRCLPMYGQNIVEYTDLMAWLLGKGAVANTCTGTGASKTQEKEREIVSRCLSSEVVTSIYETLHSQNELLANHPNSRIYNTLSTLVEFDGYYLESEPCVSCSCPDIPYTRMKLETIKSETKYTDNRIIVKCTGCFLIQSLTMNVHDARKSKSVKVLNLYYNNRAGADLSELKNNWSLWKRAKSCHLAANQTELKVEFSIPITACNLMIELDSFYENLQASSLESLQCPRCSRAVTDKHGICSNCHENAYQCRQCRNINYENLDSFLCNECGYSKYGRFEFHFMAKPSFSFDNMENDDDMRKGLAAIETESENAHRRYQQLLGFKKPLVKLVSSIGEHELDSQQKDTVQQMMVSLPGPSCKVNRKIALLGVLYGEKCKAAFDSVSKSVQTLQGLRRVLMTYLHQKSSDDVGPAAQSLHVNARSTNNCYGCATTFITQCLELLQVLTKHPTCKKQLISSGILSELFENNIHHGPRATRVLARAVISAFSESDAEAVNELNGLIKKKVMYCLEHHRSMDVASATREELLLLSETCALVDEFWESRLRVAFQILFSSIKVGAKHPAISENIILPCLRIVSQACTPPRSDSSVAGKDQDKGKSRPSVLQPRSDKAVYEGNEKSSSDSGSRKGGQDDPLLSYSEWERGASYLDFVRRQYKVSQVVKAGPTVQKSTQKSEYLTLKYGLRWKRRALRHASRSDFSKFALGSWVSELILSACSQSIRSEVSTLINLLFPVGSARQFQLLNLLVSLLPATLDAGESAAEYFELLFSMVEPEVARLFLTVRGCLRTICALIMKEVANVESQERSLAVDISQGFILHKLIELLNKFLEVPNIRARFMRDELLSEVLEAYLIIRGLVVQKTKLISDCNRLLKELLDGLVLESTDNKRQFIRACVAGLQKHATEHKRRTSLFILEQLCNMICPTKPEPVYLLVLNKAHTQEEFIRGSMTRNPYSSAEIGPLMRDVKNKICHQLDLMGLVEDDYGMELLVAGNIISLDLSISQVYEQVWKKHQSGSHGTLAAAIAGAATSSQRDSLPMTVTYRLQGLDGEATEPMIKELEEEKEESQDPEVEFAIAGAVRECGGLEIILSMIQRLRDEDLRSNQEELGSVLNLLRYCCKIHENRCALLRLGALGLLLETARRAFSVDAMESAEGILLIVESLTVEANESDISITQSVSTSSTEETAGVGEQSRKIVLMFLERLCHPVGMKRSNKQLRNDEMVARILPYLTYGEPSAMDALIQHFEPYLNDWSGFDRVQNEYADNPKDGQQALCQRSAIENFVRVSESLNSSSCGEGLKNMILAKGITVAAVRHLRDSFGDTESKPECFKNNAEWVTGLRLSSVPLILSLLRGLSKGHFDTQKCIDEEGLLPLLHALEGVVGEKEIGAKAENLLDTLANKEDNGDGFLGQKIGELRHATREEMRRRALKKREVLLQGLGMREEFGSDGGKRILVSQPVIEGLDDVEEETNGLACMVCREGYTLRPNDILGVYSFAKRVNLGTSVHATGSGGGTGSTRGDCVYTTVSHFNIIHFQCHQEAKRADAALKNPKKEWEGAALRNNETLCNCIFPLRGPAVPLVQYAQCVDQYWDNLSALGRADGSRLRLLTYDIVLMLARFATGASFNSDSRGGGRESNSRYLPFMVQMASYLLDQGNPSPCPQRRTMAKTISTYLSNSTSSTTSSPPMAGSRLTSPAAPTEETVQFMMVNSLLSNSYEEWVQYRPSFLQRGIYHAHMQQKHSSSSDLADSDKLFTVVLPMLVYTGLIEQLQRFFKVNKRSLAKEEAGLEKWEVVMREKMVNIREMVGFSDEMLEWLDDMTTASDLQEAFDVMGALEDVFSHGFTQCEDFVRAAIASGKS</sequence>
<keyword evidence="9" id="KW-0472">Membrane</keyword>
<dbReference type="Proteomes" id="UP000623129">
    <property type="component" value="Unassembled WGS sequence"/>
</dbReference>
<dbReference type="Pfam" id="PF13764">
    <property type="entry name" value="E3_UbLigase_R4"/>
    <property type="match status" value="1"/>
</dbReference>
<comment type="subcellular location">
    <subcellularLocation>
        <location evidence="1">Membrane</location>
        <topology evidence="1">Multi-pass membrane protein</topology>
    </subcellularLocation>
</comment>
<comment type="similarity">
    <text evidence="2 14">Belongs to the UBR4 family.</text>
</comment>
<dbReference type="PROSITE" id="PS50135">
    <property type="entry name" value="ZF_ZZ_2"/>
    <property type="match status" value="1"/>
</dbReference>
<feature type="region of interest" description="Disordered" evidence="15">
    <location>
        <begin position="4873"/>
        <end position="4893"/>
    </location>
</feature>
<gene>
    <name evidence="18" type="ORF">FCM35_KLT09065</name>
</gene>
<evidence type="ECO:0000313" key="18">
    <source>
        <dbReference type="EMBL" id="KAF3325985.1"/>
    </source>
</evidence>
<name>A0A833QIJ7_9POAL</name>
<feature type="region of interest" description="Disordered" evidence="15">
    <location>
        <begin position="3118"/>
        <end position="3140"/>
    </location>
</feature>
<evidence type="ECO:0000256" key="5">
    <source>
        <dbReference type="ARBA" id="ARBA00022723"/>
    </source>
</evidence>
<evidence type="ECO:0000256" key="4">
    <source>
        <dbReference type="ARBA" id="ARBA00022692"/>
    </source>
</evidence>
<accession>A0A833QIJ7</accession>
<dbReference type="InterPro" id="IPR000433">
    <property type="entry name" value="Znf_ZZ"/>
</dbReference>
<dbReference type="PROSITE" id="PS51157">
    <property type="entry name" value="ZF_UBR"/>
    <property type="match status" value="1"/>
</dbReference>
<evidence type="ECO:0000256" key="15">
    <source>
        <dbReference type="SAM" id="MobiDB-lite"/>
    </source>
</evidence>
<dbReference type="PROSITE" id="PS52043">
    <property type="entry name" value="UBR4_E3"/>
    <property type="match status" value="1"/>
</dbReference>
<dbReference type="SUPFAM" id="SSF57850">
    <property type="entry name" value="RING/U-box"/>
    <property type="match status" value="1"/>
</dbReference>
<dbReference type="SUPFAM" id="SSF50978">
    <property type="entry name" value="WD40 repeat-like"/>
    <property type="match status" value="1"/>
</dbReference>
<evidence type="ECO:0000256" key="8">
    <source>
        <dbReference type="ARBA" id="ARBA00022989"/>
    </source>
</evidence>
<dbReference type="InterPro" id="IPR036322">
    <property type="entry name" value="WD40_repeat_dom_sf"/>
</dbReference>
<dbReference type="PANTHER" id="PTHR21725">
    <property type="entry name" value="E3 UBIQUITIN-PROTEIN LIGASE UBR4"/>
    <property type="match status" value="1"/>
</dbReference>
<keyword evidence="6 12" id="KW-0863">Zinc-finger</keyword>
<dbReference type="CDD" id="cd02249">
    <property type="entry name" value="ZZ"/>
    <property type="match status" value="1"/>
</dbReference>
<dbReference type="InterPro" id="IPR056530">
    <property type="entry name" value="UBR4-like_dom"/>
</dbReference>
<dbReference type="Pfam" id="PF24079">
    <property type="entry name" value="UBR4"/>
    <property type="match status" value="1"/>
</dbReference>
<evidence type="ECO:0000256" key="6">
    <source>
        <dbReference type="ARBA" id="ARBA00022771"/>
    </source>
</evidence>
<dbReference type="OrthoDB" id="30336at2759"/>
<evidence type="ECO:0000256" key="14">
    <source>
        <dbReference type="PROSITE-ProRule" id="PRU01388"/>
    </source>
</evidence>
<keyword evidence="4" id="KW-0812">Transmembrane</keyword>
<organism evidence="18 19">
    <name type="scientific">Carex littledalei</name>
    <dbReference type="NCBI Taxonomy" id="544730"/>
    <lineage>
        <taxon>Eukaryota</taxon>
        <taxon>Viridiplantae</taxon>
        <taxon>Streptophyta</taxon>
        <taxon>Embryophyta</taxon>
        <taxon>Tracheophyta</taxon>
        <taxon>Spermatophyta</taxon>
        <taxon>Magnoliopsida</taxon>
        <taxon>Liliopsida</taxon>
        <taxon>Poales</taxon>
        <taxon>Cyperaceae</taxon>
        <taxon>Cyperoideae</taxon>
        <taxon>Cariceae</taxon>
        <taxon>Carex</taxon>
        <taxon>Carex subgen. Euthyceras</taxon>
    </lineage>
</organism>
<feature type="domain" description="ZZ-type" evidence="16">
    <location>
        <begin position="2565"/>
        <end position="2624"/>
    </location>
</feature>
<evidence type="ECO:0000256" key="3">
    <source>
        <dbReference type="ARBA" id="ARBA00022473"/>
    </source>
</evidence>
<dbReference type="GO" id="GO:0009506">
    <property type="term" value="C:plasmodesma"/>
    <property type="evidence" value="ECO:0007669"/>
    <property type="project" value="TreeGrafter"/>
</dbReference>
<dbReference type="InterPro" id="IPR043145">
    <property type="entry name" value="Znf_ZZ_sf"/>
</dbReference>
<dbReference type="SMART" id="SM00396">
    <property type="entry name" value="ZnF_UBR1"/>
    <property type="match status" value="1"/>
</dbReference>
<dbReference type="GO" id="GO:0008270">
    <property type="term" value="F:zinc ion binding"/>
    <property type="evidence" value="ECO:0007669"/>
    <property type="project" value="UniProtKB-KW"/>
</dbReference>
<dbReference type="GO" id="GO:0009926">
    <property type="term" value="P:auxin polar transport"/>
    <property type="evidence" value="ECO:0007669"/>
    <property type="project" value="TreeGrafter"/>
</dbReference>
<feature type="compositionally biased region" description="Low complexity" evidence="15">
    <location>
        <begin position="4873"/>
        <end position="4883"/>
    </location>
</feature>
<evidence type="ECO:0000259" key="16">
    <source>
        <dbReference type="PROSITE" id="PS50135"/>
    </source>
</evidence>
<dbReference type="GO" id="GO:0016020">
    <property type="term" value="C:membrane"/>
    <property type="evidence" value="ECO:0007669"/>
    <property type="project" value="UniProtKB-SubCell"/>
</dbReference>
<dbReference type="GO" id="GO:0009734">
    <property type="term" value="P:auxin-activated signaling pathway"/>
    <property type="evidence" value="ECO:0007669"/>
    <property type="project" value="UniProtKB-KW"/>
</dbReference>
<feature type="region of interest" description="Disordered" evidence="15">
    <location>
        <begin position="2644"/>
        <end position="2666"/>
    </location>
</feature>
<dbReference type="CDD" id="cd19681">
    <property type="entry name" value="UBR-box_BIG_like"/>
    <property type="match status" value="1"/>
</dbReference>
<keyword evidence="8" id="KW-1133">Transmembrane helix</keyword>
<feature type="region of interest" description="Disordered" evidence="15">
    <location>
        <begin position="1488"/>
        <end position="1516"/>
    </location>
</feature>
<comment type="caution">
    <text evidence="18">The sequence shown here is derived from an EMBL/GenBank/DDBJ whole genome shotgun (WGS) entry which is preliminary data.</text>
</comment>
<proteinExistence type="inferred from homology"/>
<feature type="region of interest" description="Disordered" evidence="15">
    <location>
        <begin position="2529"/>
        <end position="2549"/>
    </location>
</feature>
<evidence type="ECO:0000256" key="2">
    <source>
        <dbReference type="ARBA" id="ARBA00009970"/>
    </source>
</evidence>
<dbReference type="Gene3D" id="3.30.60.90">
    <property type="match status" value="1"/>
</dbReference>
<dbReference type="PANTHER" id="PTHR21725:SF1">
    <property type="entry name" value="E3 UBIQUITIN-PROTEIN LIGASE UBR4"/>
    <property type="match status" value="1"/>
</dbReference>
<dbReference type="InterPro" id="IPR025704">
    <property type="entry name" value="E3_Ub_ligase_UBR4_C"/>
</dbReference>
<dbReference type="Pfam" id="PF00569">
    <property type="entry name" value="ZZ"/>
    <property type="match status" value="1"/>
</dbReference>
<evidence type="ECO:0000256" key="10">
    <source>
        <dbReference type="ARBA" id="ARBA00023294"/>
    </source>
</evidence>
<keyword evidence="10" id="KW-0927">Auxin signaling pathway</keyword>
<dbReference type="InterPro" id="IPR016024">
    <property type="entry name" value="ARM-type_fold"/>
</dbReference>
<feature type="region of interest" description="UBR4 E3 catalytic module" evidence="14">
    <location>
        <begin position="4543"/>
        <end position="5055"/>
    </location>
</feature>
<keyword evidence="19" id="KW-1185">Reference proteome</keyword>
<keyword evidence="7" id="KW-0862">Zinc</keyword>
<feature type="region of interest" description="Disordered" evidence="15">
    <location>
        <begin position="3787"/>
        <end position="3838"/>
    </location>
</feature>
<dbReference type="GO" id="GO:0005829">
    <property type="term" value="C:cytosol"/>
    <property type="evidence" value="ECO:0007669"/>
    <property type="project" value="TreeGrafter"/>
</dbReference>
<dbReference type="PROSITE" id="PS01357">
    <property type="entry name" value="ZF_ZZ_1"/>
    <property type="match status" value="1"/>
</dbReference>
<dbReference type="SMART" id="SM00291">
    <property type="entry name" value="ZnF_ZZ"/>
    <property type="match status" value="1"/>
</dbReference>
<evidence type="ECO:0000259" key="17">
    <source>
        <dbReference type="PROSITE" id="PS51157"/>
    </source>
</evidence>
<feature type="compositionally biased region" description="Acidic residues" evidence="15">
    <location>
        <begin position="1490"/>
        <end position="1499"/>
    </location>
</feature>
<dbReference type="EMBL" id="SWLB01000019">
    <property type="protein sequence ID" value="KAF3325985.1"/>
    <property type="molecule type" value="Genomic_DNA"/>
</dbReference>
<dbReference type="InterPro" id="IPR003126">
    <property type="entry name" value="Znf_UBR"/>
</dbReference>
<evidence type="ECO:0000256" key="13">
    <source>
        <dbReference type="PROSITE-ProRule" id="PRU00508"/>
    </source>
</evidence>
<feature type="compositionally biased region" description="Basic and acidic residues" evidence="15">
    <location>
        <begin position="3813"/>
        <end position="3836"/>
    </location>
</feature>
<dbReference type="FunFam" id="3.30.60.90:FF:000010">
    <property type="entry name" value="auxin transport protein BIG"/>
    <property type="match status" value="1"/>
</dbReference>
<evidence type="ECO:0000256" key="9">
    <source>
        <dbReference type="ARBA" id="ARBA00023136"/>
    </source>
</evidence>
<keyword evidence="3" id="KW-0217">Developmental protein</keyword>
<keyword evidence="5" id="KW-0479">Metal-binding</keyword>
<feature type="domain" description="UBR-type" evidence="17">
    <location>
        <begin position="1524"/>
        <end position="1595"/>
    </location>
</feature>
<feature type="zinc finger region" description="UBR-type" evidence="13">
    <location>
        <begin position="1524"/>
        <end position="1595"/>
    </location>
</feature>
<evidence type="ECO:0000256" key="1">
    <source>
        <dbReference type="ARBA" id="ARBA00004141"/>
    </source>
</evidence>